<feature type="domain" description="GH64" evidence="2">
    <location>
        <begin position="34"/>
        <end position="389"/>
    </location>
</feature>
<organism evidence="3 4">
    <name type="scientific">Amycolatopsis sacchari</name>
    <dbReference type="NCBI Taxonomy" id="115433"/>
    <lineage>
        <taxon>Bacteria</taxon>
        <taxon>Bacillati</taxon>
        <taxon>Actinomycetota</taxon>
        <taxon>Actinomycetes</taxon>
        <taxon>Pseudonocardiales</taxon>
        <taxon>Pseudonocardiaceae</taxon>
        <taxon>Amycolatopsis</taxon>
    </lineage>
</organism>
<name>A0A1I3JJG1_9PSEU</name>
<dbReference type="Proteomes" id="UP000199025">
    <property type="component" value="Unassembled WGS sequence"/>
</dbReference>
<evidence type="ECO:0000313" key="3">
    <source>
        <dbReference type="EMBL" id="SFI60402.1"/>
    </source>
</evidence>
<evidence type="ECO:0000313" key="4">
    <source>
        <dbReference type="Proteomes" id="UP000199025"/>
    </source>
</evidence>
<dbReference type="Gene3D" id="2.60.110.10">
    <property type="entry name" value="Thaumatin"/>
    <property type="match status" value="1"/>
</dbReference>
<protein>
    <submittedName>
        <fullName evidence="3">Tat (Twin-arginine translocation) pathway signal sequence</fullName>
    </submittedName>
</protein>
<dbReference type="CDD" id="cd09220">
    <property type="entry name" value="GH64-GluB-like"/>
    <property type="match status" value="1"/>
</dbReference>
<dbReference type="Gene3D" id="3.30.920.50">
    <property type="entry name" value="Beta-1,3-glucanase, C-terminal domain"/>
    <property type="match status" value="1"/>
</dbReference>
<evidence type="ECO:0000256" key="1">
    <source>
        <dbReference type="SAM" id="SignalP"/>
    </source>
</evidence>
<keyword evidence="4" id="KW-1185">Reference proteome</keyword>
<dbReference type="STRING" id="115433.SAMN05421835_101164"/>
<dbReference type="PROSITE" id="PS52006">
    <property type="entry name" value="GH64"/>
    <property type="match status" value="1"/>
</dbReference>
<feature type="signal peptide" evidence="1">
    <location>
        <begin position="1"/>
        <end position="18"/>
    </location>
</feature>
<dbReference type="PANTHER" id="PTHR38165">
    <property type="match status" value="1"/>
</dbReference>
<dbReference type="RefSeq" id="WP_091503558.1">
    <property type="nucleotide sequence ID" value="NZ_CBDQZW010000017.1"/>
</dbReference>
<dbReference type="InterPro" id="IPR037176">
    <property type="entry name" value="Osmotin/thaumatin-like_sf"/>
</dbReference>
<dbReference type="EMBL" id="FORP01000001">
    <property type="protein sequence ID" value="SFI60402.1"/>
    <property type="molecule type" value="Genomic_DNA"/>
</dbReference>
<dbReference type="OrthoDB" id="5513218at2"/>
<feature type="chain" id="PRO_5038751574" evidence="1">
    <location>
        <begin position="19"/>
        <end position="392"/>
    </location>
</feature>
<dbReference type="InterPro" id="IPR006311">
    <property type="entry name" value="TAT_signal"/>
</dbReference>
<dbReference type="InterPro" id="IPR037398">
    <property type="entry name" value="Glyco_hydro_64_fam"/>
</dbReference>
<dbReference type="NCBIfam" id="TIGR01409">
    <property type="entry name" value="TAT_signal_seq"/>
    <property type="match status" value="1"/>
</dbReference>
<dbReference type="InterPro" id="IPR042517">
    <property type="entry name" value="Glyco_hydro_64_N_2"/>
</dbReference>
<accession>A0A1I3JJG1</accession>
<reference evidence="3 4" key="1">
    <citation type="submission" date="2016-10" db="EMBL/GenBank/DDBJ databases">
        <authorList>
            <person name="de Groot N.N."/>
        </authorList>
    </citation>
    <scope>NUCLEOTIDE SEQUENCE [LARGE SCALE GENOMIC DNA]</scope>
    <source>
        <strain evidence="3 4">DSM 44468</strain>
    </source>
</reference>
<dbReference type="PANTHER" id="PTHR38165:SF1">
    <property type="entry name" value="GLUCANASE B"/>
    <property type="match status" value="1"/>
</dbReference>
<sequence length="392" mass="41182">MLSRRAFLGLSAATAVTAGTAPLWPGFPQAAATPATFALDLVNSSGSGTVYAYVTGFAPDNRLVLLAADGSPYYPSSPSSTLTPLPVDCAIPVGSGRRVTVPRMYGARIYVVTGSKLDFFLNPGPALVHPSFLNTSDPNYGRNWSFAEFTFNDVQLFANISYVDFVGLPLGIALTSSAGTQSVQGLPAGSVDAVASALSGQGGAWPQLIQNGPDGRPLRVLSAHHKASQFAGYLDGYIDQVWQKYSSQTLTVDPQNGTGPFTGRVTNGVLTFNNGETFSKPSTADVWSCDSGPFAIAAGASNARKAIIPRLAAALNRTTLLANPNQPTGENPAQFYQNAQTNHYARVVHSRLPGNRGYAFPYDDVTPGPDFSGSVFAGDPQVLTVTVRATHA</sequence>
<proteinExistence type="predicted"/>
<dbReference type="Pfam" id="PF16483">
    <property type="entry name" value="Glyco_hydro_64"/>
    <property type="match status" value="1"/>
</dbReference>
<dbReference type="PROSITE" id="PS51318">
    <property type="entry name" value="TAT"/>
    <property type="match status" value="1"/>
</dbReference>
<dbReference type="InterPro" id="IPR032477">
    <property type="entry name" value="Glyco_hydro_64"/>
</dbReference>
<dbReference type="AlphaFoldDB" id="A0A1I3JJG1"/>
<evidence type="ECO:0000259" key="2">
    <source>
        <dbReference type="PROSITE" id="PS52006"/>
    </source>
</evidence>
<gene>
    <name evidence="3" type="ORF">SAMN05421835_101164</name>
</gene>
<keyword evidence="1" id="KW-0732">Signal</keyword>
<dbReference type="InterPro" id="IPR019546">
    <property type="entry name" value="TAT_signal_bac_arc"/>
</dbReference>